<dbReference type="Gene3D" id="2.40.110.10">
    <property type="entry name" value="Butyryl-CoA Dehydrogenase, subunit A, domain 2"/>
    <property type="match status" value="1"/>
</dbReference>
<name>A0ABT4VV09_9HYPH</name>
<dbReference type="PANTHER" id="PTHR43292">
    <property type="entry name" value="ACYL-COA DEHYDROGENASE"/>
    <property type="match status" value="1"/>
</dbReference>
<organism evidence="10 11">
    <name type="scientific">Hoeflea poritis</name>
    <dbReference type="NCBI Taxonomy" id="2993659"/>
    <lineage>
        <taxon>Bacteria</taxon>
        <taxon>Pseudomonadati</taxon>
        <taxon>Pseudomonadota</taxon>
        <taxon>Alphaproteobacteria</taxon>
        <taxon>Hyphomicrobiales</taxon>
        <taxon>Rhizobiaceae</taxon>
        <taxon>Hoeflea</taxon>
    </lineage>
</organism>
<dbReference type="SUPFAM" id="SSF47203">
    <property type="entry name" value="Acyl-CoA dehydrogenase C-terminal domain-like"/>
    <property type="match status" value="1"/>
</dbReference>
<dbReference type="InterPro" id="IPR037069">
    <property type="entry name" value="AcylCoA_DH/ox_N_sf"/>
</dbReference>
<dbReference type="SUPFAM" id="SSF56645">
    <property type="entry name" value="Acyl-CoA dehydrogenase NM domain-like"/>
    <property type="match status" value="1"/>
</dbReference>
<dbReference type="InterPro" id="IPR009075">
    <property type="entry name" value="AcylCo_DH/oxidase_C"/>
</dbReference>
<dbReference type="RefSeq" id="WP_271092404.1">
    <property type="nucleotide sequence ID" value="NZ_JAPJZH010000024.1"/>
</dbReference>
<feature type="domain" description="Acyl-CoA dehydrogenase/oxidase N-terminal" evidence="9">
    <location>
        <begin position="4"/>
        <end position="109"/>
    </location>
</feature>
<sequence length="421" mass="46688">MTETVSLATEQQVRDDVRDWIALNWNVKLSLSEWRELLADSGWGAPSWPARWYGKGLPATMNSIVEEEFFNAQVVGVTRKGANRLAAQTILAHGTDAHKKRFLRPMLTGAETWCQLFSEPGSGSDLAGAMTRAVRDGDRYIVNGQKVWTSMAHISDWGILLARTDMDVPKHQGLSFFLIDMRQPGIEVRPLRQMNGHASFNEVFFDNAVVNENDRLEDEGDGWRVATTTLLNERRNFDVASKKHTGFDRQEQIYVEEAEEIAVALAPHSWYPQREGRIDLLLPRAIERGKFGDAALRQEIARLFVLQRCREMASQRARAAIEAGGTPGPEGSVGKLAGARVSRECARVHTIISGADAMLDGVDSELNGTVAEIFLSTPANSLAGGTDEIQKNILAERVLGMPKEPRNDVDRPFKGVPKNAL</sequence>
<accession>A0ABT4VV09</accession>
<keyword evidence="3 6" id="KW-0285">Flavoprotein</keyword>
<dbReference type="InterPro" id="IPR006091">
    <property type="entry name" value="Acyl-CoA_Oxase/DH_mid-dom"/>
</dbReference>
<evidence type="ECO:0000259" key="9">
    <source>
        <dbReference type="Pfam" id="PF02771"/>
    </source>
</evidence>
<dbReference type="Pfam" id="PF02771">
    <property type="entry name" value="Acyl-CoA_dh_N"/>
    <property type="match status" value="1"/>
</dbReference>
<evidence type="ECO:0000256" key="4">
    <source>
        <dbReference type="ARBA" id="ARBA00022827"/>
    </source>
</evidence>
<comment type="cofactor">
    <cofactor evidence="1 6">
        <name>FAD</name>
        <dbReference type="ChEBI" id="CHEBI:57692"/>
    </cofactor>
</comment>
<comment type="caution">
    <text evidence="10">The sequence shown here is derived from an EMBL/GenBank/DDBJ whole genome shotgun (WGS) entry which is preliminary data.</text>
</comment>
<evidence type="ECO:0000313" key="11">
    <source>
        <dbReference type="Proteomes" id="UP001148313"/>
    </source>
</evidence>
<evidence type="ECO:0000313" key="10">
    <source>
        <dbReference type="EMBL" id="MDA4848534.1"/>
    </source>
</evidence>
<dbReference type="PANTHER" id="PTHR43292:SF4">
    <property type="entry name" value="ACYL-COA DEHYDROGENASE FADE34"/>
    <property type="match status" value="1"/>
</dbReference>
<dbReference type="Gene3D" id="1.10.540.10">
    <property type="entry name" value="Acyl-CoA dehydrogenase/oxidase, N-terminal domain"/>
    <property type="match status" value="1"/>
</dbReference>
<evidence type="ECO:0000259" key="8">
    <source>
        <dbReference type="Pfam" id="PF02770"/>
    </source>
</evidence>
<evidence type="ECO:0000256" key="5">
    <source>
        <dbReference type="ARBA" id="ARBA00023002"/>
    </source>
</evidence>
<evidence type="ECO:0000256" key="2">
    <source>
        <dbReference type="ARBA" id="ARBA00009347"/>
    </source>
</evidence>
<keyword evidence="5 6" id="KW-0560">Oxidoreductase</keyword>
<dbReference type="InterPro" id="IPR013786">
    <property type="entry name" value="AcylCoA_DH/ox_N"/>
</dbReference>
<keyword evidence="11" id="KW-1185">Reference proteome</keyword>
<gene>
    <name evidence="10" type="ORF">OOZ53_24465</name>
</gene>
<feature type="domain" description="Acyl-CoA dehydrogenase/oxidase C-terminal" evidence="7">
    <location>
        <begin position="280"/>
        <end position="399"/>
    </location>
</feature>
<protein>
    <submittedName>
        <fullName evidence="10">Acyl-CoA dehydrogenase family protein</fullName>
    </submittedName>
</protein>
<evidence type="ECO:0000256" key="1">
    <source>
        <dbReference type="ARBA" id="ARBA00001974"/>
    </source>
</evidence>
<dbReference type="Pfam" id="PF02770">
    <property type="entry name" value="Acyl-CoA_dh_M"/>
    <property type="match status" value="1"/>
</dbReference>
<evidence type="ECO:0000256" key="3">
    <source>
        <dbReference type="ARBA" id="ARBA00022630"/>
    </source>
</evidence>
<dbReference type="Gene3D" id="1.20.140.10">
    <property type="entry name" value="Butyryl-CoA Dehydrogenase, subunit A, domain 3"/>
    <property type="match status" value="1"/>
</dbReference>
<feature type="domain" description="Acyl-CoA oxidase/dehydrogenase middle" evidence="8">
    <location>
        <begin position="114"/>
        <end position="207"/>
    </location>
</feature>
<dbReference type="InterPro" id="IPR052161">
    <property type="entry name" value="Mycobact_Acyl-CoA_DH"/>
</dbReference>
<evidence type="ECO:0000256" key="6">
    <source>
        <dbReference type="RuleBase" id="RU362125"/>
    </source>
</evidence>
<dbReference type="InterPro" id="IPR046373">
    <property type="entry name" value="Acyl-CoA_Oxase/DH_mid-dom_sf"/>
</dbReference>
<evidence type="ECO:0000259" key="7">
    <source>
        <dbReference type="Pfam" id="PF00441"/>
    </source>
</evidence>
<reference evidence="10" key="1">
    <citation type="submission" date="2022-11" db="EMBL/GenBank/DDBJ databases">
        <title>Hoeflea poritis sp. nov., isolated from scleractinian coral Porites lutea.</title>
        <authorList>
            <person name="Zhang G."/>
            <person name="Wei Q."/>
            <person name="Cai L."/>
        </authorList>
    </citation>
    <scope>NUCLEOTIDE SEQUENCE</scope>
    <source>
        <strain evidence="10">E7-10</strain>
    </source>
</reference>
<dbReference type="EMBL" id="JAPJZH010000024">
    <property type="protein sequence ID" value="MDA4848534.1"/>
    <property type="molecule type" value="Genomic_DNA"/>
</dbReference>
<dbReference type="Proteomes" id="UP001148313">
    <property type="component" value="Unassembled WGS sequence"/>
</dbReference>
<dbReference type="InterPro" id="IPR036250">
    <property type="entry name" value="AcylCo_DH-like_C"/>
</dbReference>
<dbReference type="InterPro" id="IPR009100">
    <property type="entry name" value="AcylCoA_DH/oxidase_NM_dom_sf"/>
</dbReference>
<keyword evidence="4 6" id="KW-0274">FAD</keyword>
<dbReference type="Pfam" id="PF00441">
    <property type="entry name" value="Acyl-CoA_dh_1"/>
    <property type="match status" value="1"/>
</dbReference>
<proteinExistence type="inferred from homology"/>
<comment type="similarity">
    <text evidence="2 6">Belongs to the acyl-CoA dehydrogenase family.</text>
</comment>